<protein>
    <submittedName>
        <fullName evidence="7">GntR family transcriptional regulator</fullName>
    </submittedName>
</protein>
<dbReference type="InterPro" id="IPR051446">
    <property type="entry name" value="HTH_trans_reg/aminotransferase"/>
</dbReference>
<evidence type="ECO:0000256" key="5">
    <source>
        <dbReference type="ARBA" id="ARBA00023163"/>
    </source>
</evidence>
<dbReference type="Proteomes" id="UP000077786">
    <property type="component" value="Unassembled WGS sequence"/>
</dbReference>
<dbReference type="Gene3D" id="1.10.10.10">
    <property type="entry name" value="Winged helix-like DNA-binding domain superfamily/Winged helix DNA-binding domain"/>
    <property type="match status" value="1"/>
</dbReference>
<keyword evidence="2" id="KW-0663">Pyridoxal phosphate</keyword>
<keyword evidence="4" id="KW-0238">DNA-binding</keyword>
<dbReference type="SUPFAM" id="SSF53383">
    <property type="entry name" value="PLP-dependent transferases"/>
    <property type="match status" value="1"/>
</dbReference>
<dbReference type="PROSITE" id="PS50949">
    <property type="entry name" value="HTH_GNTR"/>
    <property type="match status" value="1"/>
</dbReference>
<dbReference type="GO" id="GO:0003700">
    <property type="term" value="F:DNA-binding transcription factor activity"/>
    <property type="evidence" value="ECO:0007669"/>
    <property type="project" value="InterPro"/>
</dbReference>
<evidence type="ECO:0000256" key="3">
    <source>
        <dbReference type="ARBA" id="ARBA00023015"/>
    </source>
</evidence>
<keyword evidence="3" id="KW-0805">Transcription regulation</keyword>
<dbReference type="InterPro" id="IPR036390">
    <property type="entry name" value="WH_DNA-bd_sf"/>
</dbReference>
<dbReference type="InterPro" id="IPR015421">
    <property type="entry name" value="PyrdxlP-dep_Trfase_major"/>
</dbReference>
<dbReference type="Gene3D" id="3.40.640.10">
    <property type="entry name" value="Type I PLP-dependent aspartate aminotransferase-like (Major domain)"/>
    <property type="match status" value="1"/>
</dbReference>
<dbReference type="AlphaFoldDB" id="A0A1B6VI62"/>
<reference evidence="7 8" key="1">
    <citation type="submission" date="2016-03" db="EMBL/GenBank/DDBJ databases">
        <title>Draft genome sequence of Gluconobacter cerinus strain CECT 9110.</title>
        <authorList>
            <person name="Sainz F."/>
            <person name="Mas A."/>
            <person name="Torija M.J."/>
        </authorList>
    </citation>
    <scope>NUCLEOTIDE SEQUENCE [LARGE SCALE GENOMIC DNA]</scope>
    <source>
        <strain evidence="7 8">CECT 9110</strain>
    </source>
</reference>
<dbReference type="GO" id="GO:0003677">
    <property type="term" value="F:DNA binding"/>
    <property type="evidence" value="ECO:0007669"/>
    <property type="project" value="UniProtKB-KW"/>
</dbReference>
<comment type="caution">
    <text evidence="7">The sequence shown here is derived from an EMBL/GenBank/DDBJ whole genome shotgun (WGS) entry which is preliminary data.</text>
</comment>
<comment type="similarity">
    <text evidence="1">In the C-terminal section; belongs to the class-I pyridoxal-phosphate-dependent aminotransferase family.</text>
</comment>
<dbReference type="SUPFAM" id="SSF46785">
    <property type="entry name" value="Winged helix' DNA-binding domain"/>
    <property type="match status" value="1"/>
</dbReference>
<evidence type="ECO:0000256" key="2">
    <source>
        <dbReference type="ARBA" id="ARBA00022898"/>
    </source>
</evidence>
<evidence type="ECO:0000313" key="7">
    <source>
        <dbReference type="EMBL" id="OAJ66909.1"/>
    </source>
</evidence>
<keyword evidence="5" id="KW-0804">Transcription</keyword>
<dbReference type="InterPro" id="IPR000524">
    <property type="entry name" value="Tscrpt_reg_HTH_GntR"/>
</dbReference>
<evidence type="ECO:0000259" key="6">
    <source>
        <dbReference type="PROSITE" id="PS50949"/>
    </source>
</evidence>
<sequence>MNNINNVSSEWLSGHLSDRTSAGISRRTRFLIQSGLLPLGSRLPSLRDLAFCMQISPATLCLAWAELREDGLIEGRGRLGSWVCRSSSSPRPKRRGVQKHAGQDIINLSAAIPDRSLLPPLNEALAHVAQAPDINSYAKIRITAALERVCRTTWPYESEGFLATNGGFCALNETFSVLLSRGSVVAVETPTATATLDILERLGVKIIPVVCDADGPCLHSLRAALTHEPAAFVFQPRVNGITGQSVHPDRLRAIAETFSVKPLWIIEWDALDALSLVPPCSLGKWHPYYTVHIRSYSKSMSPDLRLAVVSASSEVIGKIQEFRAFGAGWTSRILQEATAYLLANRTAQECIQNARSVYLNRRRCLSEVLNSYNLSVDRTGSGLSLWVGVDDEKKAIDFLKENRIIVSSGSKHSLVKSSYIRVSYSNLEKDYELIGNLIVKSASYA</sequence>
<dbReference type="RefSeq" id="WP_082872787.1">
    <property type="nucleotide sequence ID" value="NZ_LUTU01000012.1"/>
</dbReference>
<name>A0A1B6VI62_9PROT</name>
<gene>
    <name evidence="7" type="ORF">A0123_02446</name>
</gene>
<dbReference type="Gene3D" id="3.90.1150.10">
    <property type="entry name" value="Aspartate Aminotransferase, domain 1"/>
    <property type="match status" value="1"/>
</dbReference>
<dbReference type="InterPro" id="IPR015422">
    <property type="entry name" value="PyrdxlP-dep_Trfase_small"/>
</dbReference>
<dbReference type="InterPro" id="IPR036388">
    <property type="entry name" value="WH-like_DNA-bd_sf"/>
</dbReference>
<evidence type="ECO:0000256" key="4">
    <source>
        <dbReference type="ARBA" id="ARBA00023125"/>
    </source>
</evidence>
<accession>A0A1B6VI62</accession>
<dbReference type="PANTHER" id="PTHR46577">
    <property type="entry name" value="HTH-TYPE TRANSCRIPTIONAL REGULATORY PROTEIN GABR"/>
    <property type="match status" value="1"/>
</dbReference>
<dbReference type="EMBL" id="LUTU01000012">
    <property type="protein sequence ID" value="OAJ66909.1"/>
    <property type="molecule type" value="Genomic_DNA"/>
</dbReference>
<dbReference type="PATRIC" id="fig|38307.3.peg.2551"/>
<evidence type="ECO:0000313" key="8">
    <source>
        <dbReference type="Proteomes" id="UP000077786"/>
    </source>
</evidence>
<feature type="domain" description="HTH gntR-type" evidence="6">
    <location>
        <begin position="18"/>
        <end position="86"/>
    </location>
</feature>
<dbReference type="InterPro" id="IPR015424">
    <property type="entry name" value="PyrdxlP-dep_Trfase"/>
</dbReference>
<evidence type="ECO:0000256" key="1">
    <source>
        <dbReference type="ARBA" id="ARBA00005384"/>
    </source>
</evidence>
<dbReference type="PANTHER" id="PTHR46577:SF1">
    <property type="entry name" value="HTH-TYPE TRANSCRIPTIONAL REGULATORY PROTEIN GABR"/>
    <property type="match status" value="1"/>
</dbReference>
<dbReference type="CDD" id="cd00609">
    <property type="entry name" value="AAT_like"/>
    <property type="match status" value="1"/>
</dbReference>
<organism evidence="7 8">
    <name type="scientific">Gluconobacter cerinus</name>
    <dbReference type="NCBI Taxonomy" id="38307"/>
    <lineage>
        <taxon>Bacteria</taxon>
        <taxon>Pseudomonadati</taxon>
        <taxon>Pseudomonadota</taxon>
        <taxon>Alphaproteobacteria</taxon>
        <taxon>Acetobacterales</taxon>
        <taxon>Acetobacteraceae</taxon>
        <taxon>Gluconobacter</taxon>
    </lineage>
</organism>
<proteinExistence type="inferred from homology"/>